<evidence type="ECO:0000313" key="10">
    <source>
        <dbReference type="EMBL" id="PYE54143.1"/>
    </source>
</evidence>
<protein>
    <submittedName>
        <fullName evidence="10">Amino acid/amide ABC transporter membrane protein 1 (HAAT family)</fullName>
    </submittedName>
</protein>
<evidence type="ECO:0000256" key="8">
    <source>
        <dbReference type="ARBA" id="ARBA00037998"/>
    </source>
</evidence>
<reference evidence="10 11" key="1">
    <citation type="submission" date="2018-06" db="EMBL/GenBank/DDBJ databases">
        <title>Genomic Encyclopedia of Type Strains, Phase IV (KMG-IV): sequencing the most valuable type-strain genomes for metagenomic binning, comparative biology and taxonomic classification.</title>
        <authorList>
            <person name="Goeker M."/>
        </authorList>
    </citation>
    <scope>NUCLEOTIDE SEQUENCE [LARGE SCALE GENOMIC DNA]</scope>
    <source>
        <strain evidence="10 11">DSM 18048</strain>
    </source>
</reference>
<proteinExistence type="inferred from homology"/>
<feature type="transmembrane region" description="Helical" evidence="9">
    <location>
        <begin position="141"/>
        <end position="158"/>
    </location>
</feature>
<evidence type="ECO:0000256" key="6">
    <source>
        <dbReference type="ARBA" id="ARBA00022989"/>
    </source>
</evidence>
<evidence type="ECO:0000256" key="3">
    <source>
        <dbReference type="ARBA" id="ARBA00022475"/>
    </source>
</evidence>
<evidence type="ECO:0000256" key="2">
    <source>
        <dbReference type="ARBA" id="ARBA00022448"/>
    </source>
</evidence>
<keyword evidence="11" id="KW-1185">Reference proteome</keyword>
<dbReference type="AlphaFoldDB" id="A0A318S652"/>
<dbReference type="PANTHER" id="PTHR11795">
    <property type="entry name" value="BRANCHED-CHAIN AMINO ACID TRANSPORT SYSTEM PERMEASE PROTEIN LIVH"/>
    <property type="match status" value="1"/>
</dbReference>
<evidence type="ECO:0000256" key="9">
    <source>
        <dbReference type="SAM" id="Phobius"/>
    </source>
</evidence>
<name>A0A318S652_9DEIO</name>
<dbReference type="Pfam" id="PF02653">
    <property type="entry name" value="BPD_transp_2"/>
    <property type="match status" value="1"/>
</dbReference>
<evidence type="ECO:0000256" key="4">
    <source>
        <dbReference type="ARBA" id="ARBA00022692"/>
    </source>
</evidence>
<organism evidence="10 11">
    <name type="scientific">Deinococcus yavapaiensis KR-236</name>
    <dbReference type="NCBI Taxonomy" id="694435"/>
    <lineage>
        <taxon>Bacteria</taxon>
        <taxon>Thermotogati</taxon>
        <taxon>Deinococcota</taxon>
        <taxon>Deinococci</taxon>
        <taxon>Deinococcales</taxon>
        <taxon>Deinococcaceae</taxon>
        <taxon>Deinococcus</taxon>
    </lineage>
</organism>
<evidence type="ECO:0000313" key="11">
    <source>
        <dbReference type="Proteomes" id="UP000248326"/>
    </source>
</evidence>
<dbReference type="EMBL" id="QJSX01000006">
    <property type="protein sequence ID" value="PYE54143.1"/>
    <property type="molecule type" value="Genomic_DNA"/>
</dbReference>
<dbReference type="PANTHER" id="PTHR11795:SF452">
    <property type="entry name" value="ABC TRANSPORTER PERMEASE PROTEIN"/>
    <property type="match status" value="1"/>
</dbReference>
<evidence type="ECO:0000256" key="7">
    <source>
        <dbReference type="ARBA" id="ARBA00023136"/>
    </source>
</evidence>
<comment type="caution">
    <text evidence="10">The sequence shown here is derived from an EMBL/GenBank/DDBJ whole genome shotgun (WGS) entry which is preliminary data.</text>
</comment>
<gene>
    <name evidence="10" type="ORF">DES52_106108</name>
</gene>
<feature type="transmembrane region" description="Helical" evidence="9">
    <location>
        <begin position="224"/>
        <end position="249"/>
    </location>
</feature>
<feature type="transmembrane region" description="Helical" evidence="9">
    <location>
        <begin position="189"/>
        <end position="212"/>
    </location>
</feature>
<evidence type="ECO:0000256" key="1">
    <source>
        <dbReference type="ARBA" id="ARBA00004651"/>
    </source>
</evidence>
<keyword evidence="2" id="KW-0813">Transport</keyword>
<dbReference type="Proteomes" id="UP000248326">
    <property type="component" value="Unassembled WGS sequence"/>
</dbReference>
<dbReference type="OrthoDB" id="9807115at2"/>
<keyword evidence="7 9" id="KW-0472">Membrane</keyword>
<dbReference type="CDD" id="cd06582">
    <property type="entry name" value="TM_PBP1_LivH_like"/>
    <property type="match status" value="1"/>
</dbReference>
<dbReference type="InterPro" id="IPR052157">
    <property type="entry name" value="BCAA_transport_permease"/>
</dbReference>
<keyword evidence="3" id="KW-1003">Cell membrane</keyword>
<feature type="transmembrane region" description="Helical" evidence="9">
    <location>
        <begin position="61"/>
        <end position="83"/>
    </location>
</feature>
<comment type="subcellular location">
    <subcellularLocation>
        <location evidence="1">Cell membrane</location>
        <topology evidence="1">Multi-pass membrane protein</topology>
    </subcellularLocation>
</comment>
<feature type="transmembrane region" description="Helical" evidence="9">
    <location>
        <begin position="37"/>
        <end position="55"/>
    </location>
</feature>
<dbReference type="InterPro" id="IPR001851">
    <property type="entry name" value="ABC_transp_permease"/>
</dbReference>
<feature type="transmembrane region" description="Helical" evidence="9">
    <location>
        <begin position="95"/>
        <end position="114"/>
    </location>
</feature>
<comment type="similarity">
    <text evidence="8">Belongs to the binding-protein-dependent transport system permease family. LivHM subfamily.</text>
</comment>
<dbReference type="RefSeq" id="WP_110886534.1">
    <property type="nucleotide sequence ID" value="NZ_QJSX01000006.1"/>
</dbReference>
<accession>A0A318S652</accession>
<keyword evidence="6 9" id="KW-1133">Transmembrane helix</keyword>
<evidence type="ECO:0000256" key="5">
    <source>
        <dbReference type="ARBA" id="ARBA00022970"/>
    </source>
</evidence>
<feature type="transmembrane region" description="Helical" evidence="9">
    <location>
        <begin position="269"/>
        <end position="288"/>
    </location>
</feature>
<feature type="transmembrane region" description="Helical" evidence="9">
    <location>
        <begin position="12"/>
        <end position="32"/>
    </location>
</feature>
<dbReference type="GO" id="GO:0022857">
    <property type="term" value="F:transmembrane transporter activity"/>
    <property type="evidence" value="ECO:0007669"/>
    <property type="project" value="InterPro"/>
</dbReference>
<sequence length="291" mass="30246">MEFFLQQLVNGVALGSVYALVALGLTLVYGVLKIPNFAHGALYMLGAYLTFVLLTQFGVPYLLALILSGLVLALLGVVIERLVFHPLRGQPQVQAMIAAIGLLFFFQAGAQAIWGPEFRVMQSPFGGVVSIAGASVTVQRLLVIAGAVVVMLALYYFLKRTVTGATIEAMAQNREGARLVGINTDRVSMLTFAISAGLAAVAATLIAPINLVSPTMGDVVNLKAFAIIILGGMGSVPGAIIGGYLLALAETFTAAYGSAVGLSPDFAEIIGFALLVIVLTVKPSGLFAKGA</sequence>
<dbReference type="GO" id="GO:0006865">
    <property type="term" value="P:amino acid transport"/>
    <property type="evidence" value="ECO:0007669"/>
    <property type="project" value="UniProtKB-KW"/>
</dbReference>
<dbReference type="GO" id="GO:0005886">
    <property type="term" value="C:plasma membrane"/>
    <property type="evidence" value="ECO:0007669"/>
    <property type="project" value="UniProtKB-SubCell"/>
</dbReference>
<keyword evidence="4 9" id="KW-0812">Transmembrane</keyword>
<keyword evidence="5" id="KW-0029">Amino-acid transport</keyword>